<sequence>MILLPLQRKTARASFHYTRRVSIWYNARMSNRFEAECYGDT</sequence>
<dbReference type="Proteomes" id="UP000184139">
    <property type="component" value="Unassembled WGS sequence"/>
</dbReference>
<reference evidence="1 2" key="1">
    <citation type="submission" date="2016-11" db="EMBL/GenBank/DDBJ databases">
        <authorList>
            <person name="Jaros S."/>
            <person name="Januszkiewicz K."/>
            <person name="Wedrychowicz H."/>
        </authorList>
    </citation>
    <scope>NUCLEOTIDE SEQUENCE [LARGE SCALE GENOMIC DNA]</scope>
    <source>
        <strain evidence="1 2">DSM 9705</strain>
    </source>
</reference>
<evidence type="ECO:0000313" key="2">
    <source>
        <dbReference type="Proteomes" id="UP000184139"/>
    </source>
</evidence>
<gene>
    <name evidence="1" type="ORF">SAMN02745124_03539</name>
</gene>
<dbReference type="STRING" id="1121409.SAMN02745124_03539"/>
<evidence type="ECO:0000313" key="1">
    <source>
        <dbReference type="EMBL" id="SHI05715.1"/>
    </source>
</evidence>
<protein>
    <submittedName>
        <fullName evidence="1">Uncharacterized protein</fullName>
    </submittedName>
</protein>
<accession>A0A1M5Y0X3</accession>
<name>A0A1M5Y0X3_9BACT</name>
<organism evidence="1 2">
    <name type="scientific">Desulfofustis glycolicus DSM 9705</name>
    <dbReference type="NCBI Taxonomy" id="1121409"/>
    <lineage>
        <taxon>Bacteria</taxon>
        <taxon>Pseudomonadati</taxon>
        <taxon>Thermodesulfobacteriota</taxon>
        <taxon>Desulfobulbia</taxon>
        <taxon>Desulfobulbales</taxon>
        <taxon>Desulfocapsaceae</taxon>
        <taxon>Desulfofustis</taxon>
    </lineage>
</organism>
<dbReference type="EMBL" id="FQXS01000026">
    <property type="protein sequence ID" value="SHI05715.1"/>
    <property type="molecule type" value="Genomic_DNA"/>
</dbReference>
<keyword evidence="2" id="KW-1185">Reference proteome</keyword>
<proteinExistence type="predicted"/>
<dbReference type="AlphaFoldDB" id="A0A1M5Y0X3"/>